<dbReference type="Pfam" id="PF02771">
    <property type="entry name" value="Acyl-CoA_dh_N"/>
    <property type="match status" value="1"/>
</dbReference>
<comment type="cofactor">
    <cofactor evidence="1 6">
        <name>FAD</name>
        <dbReference type="ChEBI" id="CHEBI:57692"/>
    </cofactor>
</comment>
<dbReference type="GO" id="GO:0016937">
    <property type="term" value="F:short-chain fatty acyl-CoA dehydrogenase activity"/>
    <property type="evidence" value="ECO:0007669"/>
    <property type="project" value="UniProtKB-EC"/>
</dbReference>
<evidence type="ECO:0000256" key="2">
    <source>
        <dbReference type="ARBA" id="ARBA00009347"/>
    </source>
</evidence>
<dbReference type="InterPro" id="IPR009100">
    <property type="entry name" value="AcylCoA_DH/oxidase_NM_dom_sf"/>
</dbReference>
<protein>
    <submittedName>
        <fullName evidence="10">Butyryl-CoA dehydrogenase</fullName>
        <ecNumber evidence="10">1.3.8.1</ecNumber>
    </submittedName>
</protein>
<keyword evidence="5 6" id="KW-0560">Oxidoreductase</keyword>
<dbReference type="InterPro" id="IPR052161">
    <property type="entry name" value="Mycobact_Acyl-CoA_DH"/>
</dbReference>
<name>A0A1B1NF44_9MICO</name>
<sequence length="386" mass="43186">MDLMFSDDLVAFRAEVRAWLESNRPKWRFQPYYTEDGLAQHLEWEARLFAAGYSAPGWPKEFGGLGLDHWHQLIYDEEYARLNLPERVNKMGLLHGGPTVMAHGTPEQQEAWLPGILNNSDIWCQGFSEPDAGSDLAGLRTTGRIEGDQLVLNGQKTWTSFGVIATKMFALVRTDREAPKHRGISFVILDLDTEGVEVRPLRQLHGHAGFAEVFLTEAAVPLANVVGPLNEGWRIAQTSLKLERGMGRGTHTKMLRTVDEIARRLGADPDTGSLERLGSHRAWAFAYEQATYELTDILSRGRDEGALPSVLKLRLSEILTGIREEERNLLGERAEQIPAGPPEAPLPPTQREYWHARAGEIYAGTTEIQKNIISETALGLPREPRP</sequence>
<evidence type="ECO:0000259" key="9">
    <source>
        <dbReference type="Pfam" id="PF02771"/>
    </source>
</evidence>
<dbReference type="Pfam" id="PF00441">
    <property type="entry name" value="Acyl-CoA_dh_1"/>
    <property type="match status" value="1"/>
</dbReference>
<comment type="similarity">
    <text evidence="2 6">Belongs to the acyl-CoA dehydrogenase family.</text>
</comment>
<feature type="domain" description="Acyl-CoA oxidase/dehydrogenase middle" evidence="8">
    <location>
        <begin position="124"/>
        <end position="209"/>
    </location>
</feature>
<dbReference type="InterPro" id="IPR046373">
    <property type="entry name" value="Acyl-CoA_Oxase/DH_mid-dom_sf"/>
</dbReference>
<evidence type="ECO:0000313" key="11">
    <source>
        <dbReference type="Proteomes" id="UP000092482"/>
    </source>
</evidence>
<feature type="domain" description="Acyl-CoA dehydrogenase/oxidase C-terminal" evidence="7">
    <location>
        <begin position="230"/>
        <end position="377"/>
    </location>
</feature>
<evidence type="ECO:0000256" key="3">
    <source>
        <dbReference type="ARBA" id="ARBA00022630"/>
    </source>
</evidence>
<dbReference type="InterPro" id="IPR009075">
    <property type="entry name" value="AcylCo_DH/oxidase_C"/>
</dbReference>
<dbReference type="EMBL" id="CP014989">
    <property type="protein sequence ID" value="ANS80062.1"/>
    <property type="molecule type" value="Genomic_DNA"/>
</dbReference>
<dbReference type="Gene3D" id="2.40.110.10">
    <property type="entry name" value="Butyryl-CoA Dehydrogenase, subunit A, domain 2"/>
    <property type="match status" value="1"/>
</dbReference>
<organism evidence="10 11">
    <name type="scientific">Serinicoccus hydrothermalis</name>
    <dbReference type="NCBI Taxonomy" id="1758689"/>
    <lineage>
        <taxon>Bacteria</taxon>
        <taxon>Bacillati</taxon>
        <taxon>Actinomycetota</taxon>
        <taxon>Actinomycetes</taxon>
        <taxon>Micrococcales</taxon>
        <taxon>Ornithinimicrobiaceae</taxon>
        <taxon>Serinicoccus</taxon>
    </lineage>
</organism>
<evidence type="ECO:0000256" key="6">
    <source>
        <dbReference type="RuleBase" id="RU362125"/>
    </source>
</evidence>
<dbReference type="STRING" id="1758689.SGUI_2666"/>
<dbReference type="InterPro" id="IPR006091">
    <property type="entry name" value="Acyl-CoA_Oxase/DH_mid-dom"/>
</dbReference>
<evidence type="ECO:0000313" key="10">
    <source>
        <dbReference type="EMBL" id="ANS80062.1"/>
    </source>
</evidence>
<dbReference type="InterPro" id="IPR036250">
    <property type="entry name" value="AcylCo_DH-like_C"/>
</dbReference>
<dbReference type="PANTHER" id="PTHR43292:SF3">
    <property type="entry name" value="ACYL-COA DEHYDROGENASE FADE29"/>
    <property type="match status" value="1"/>
</dbReference>
<dbReference type="InterPro" id="IPR013786">
    <property type="entry name" value="AcylCoA_DH/ox_N"/>
</dbReference>
<keyword evidence="11" id="KW-1185">Reference proteome</keyword>
<reference evidence="10 11" key="1">
    <citation type="submission" date="2016-03" db="EMBL/GenBank/DDBJ databases">
        <title>Shallow-sea hydrothermal system.</title>
        <authorList>
            <person name="Tang K."/>
        </authorList>
    </citation>
    <scope>NUCLEOTIDE SEQUENCE [LARGE SCALE GENOMIC DNA]</scope>
    <source>
        <strain evidence="10 11">JLT9</strain>
    </source>
</reference>
<dbReference type="InterPro" id="IPR037069">
    <property type="entry name" value="AcylCoA_DH/ox_N_sf"/>
</dbReference>
<dbReference type="Pfam" id="PF02770">
    <property type="entry name" value="Acyl-CoA_dh_M"/>
    <property type="match status" value="1"/>
</dbReference>
<dbReference type="SUPFAM" id="SSF47203">
    <property type="entry name" value="Acyl-CoA dehydrogenase C-terminal domain-like"/>
    <property type="match status" value="1"/>
</dbReference>
<dbReference type="SUPFAM" id="SSF56645">
    <property type="entry name" value="Acyl-CoA dehydrogenase NM domain-like"/>
    <property type="match status" value="1"/>
</dbReference>
<evidence type="ECO:0000256" key="5">
    <source>
        <dbReference type="ARBA" id="ARBA00023002"/>
    </source>
</evidence>
<dbReference type="GO" id="GO:0005886">
    <property type="term" value="C:plasma membrane"/>
    <property type="evidence" value="ECO:0007669"/>
    <property type="project" value="TreeGrafter"/>
</dbReference>
<evidence type="ECO:0000256" key="1">
    <source>
        <dbReference type="ARBA" id="ARBA00001974"/>
    </source>
</evidence>
<dbReference type="EC" id="1.3.8.1" evidence="10"/>
<keyword evidence="4 6" id="KW-0274">FAD</keyword>
<dbReference type="AlphaFoldDB" id="A0A1B1NF44"/>
<accession>A0A1B1NF44</accession>
<feature type="domain" description="Acyl-CoA dehydrogenase/oxidase N-terminal" evidence="9">
    <location>
        <begin position="7"/>
        <end position="118"/>
    </location>
</feature>
<evidence type="ECO:0000259" key="7">
    <source>
        <dbReference type="Pfam" id="PF00441"/>
    </source>
</evidence>
<keyword evidence="3 6" id="KW-0285">Flavoprotein</keyword>
<gene>
    <name evidence="10" type="ORF">SGUI_2666</name>
</gene>
<dbReference type="Gene3D" id="1.20.140.10">
    <property type="entry name" value="Butyryl-CoA Dehydrogenase, subunit A, domain 3"/>
    <property type="match status" value="1"/>
</dbReference>
<proteinExistence type="inferred from homology"/>
<dbReference type="Gene3D" id="1.10.540.10">
    <property type="entry name" value="Acyl-CoA dehydrogenase/oxidase, N-terminal domain"/>
    <property type="match status" value="1"/>
</dbReference>
<dbReference type="PANTHER" id="PTHR43292">
    <property type="entry name" value="ACYL-COA DEHYDROGENASE"/>
    <property type="match status" value="1"/>
</dbReference>
<dbReference type="OrthoDB" id="2769798at2"/>
<evidence type="ECO:0000256" key="4">
    <source>
        <dbReference type="ARBA" id="ARBA00022827"/>
    </source>
</evidence>
<dbReference type="KEGG" id="serj:SGUI_2666"/>
<dbReference type="Proteomes" id="UP000092482">
    <property type="component" value="Chromosome"/>
</dbReference>
<evidence type="ECO:0000259" key="8">
    <source>
        <dbReference type="Pfam" id="PF02770"/>
    </source>
</evidence>
<dbReference type="GO" id="GO:0050660">
    <property type="term" value="F:flavin adenine dinucleotide binding"/>
    <property type="evidence" value="ECO:0007669"/>
    <property type="project" value="InterPro"/>
</dbReference>